<name>A0AC61L740_9EURY</name>
<evidence type="ECO:0000313" key="2">
    <source>
        <dbReference type="Proteomes" id="UP000248329"/>
    </source>
</evidence>
<reference evidence="1" key="1">
    <citation type="submission" date="2018-01" db="EMBL/GenBank/DDBJ databases">
        <authorList>
            <person name="Krukenberg V."/>
        </authorList>
    </citation>
    <scope>NUCLEOTIDE SEQUENCE</scope>
    <source>
        <strain evidence="1">E20ANME2</strain>
    </source>
</reference>
<organism evidence="1 2">
    <name type="scientific">Candidatus Methanogaster sp</name>
    <dbReference type="NCBI Taxonomy" id="3386292"/>
    <lineage>
        <taxon>Archaea</taxon>
        <taxon>Methanobacteriati</taxon>
        <taxon>Methanobacteriota</taxon>
        <taxon>Stenosarchaea group</taxon>
        <taxon>Methanomicrobia</taxon>
        <taxon>Methanosarcinales</taxon>
        <taxon>ANME-2 cluster</taxon>
        <taxon>Candidatus Methanogasteraceae</taxon>
        <taxon>Candidatus Methanogaster</taxon>
    </lineage>
</organism>
<protein>
    <submittedName>
        <fullName evidence="1">Uncharacterized protein</fullName>
    </submittedName>
</protein>
<sequence length="1012" mass="114007">MRSTALPKKGHVHQYVWYLLTIACISLLLFAFTSGTSAFPRTSGVHASEGLSATWSGLEAHAAPLPCVTDLNHTAGRTWINWTWTNRGSARFTYARIYLNGNRLPEIMYRHMGFAYGLVYISEMHGGTTPESFYNMTGLKSGTCYEIGIYTVDVSGNTGKTWVNQTAETTRRAEFMVRTSDGLEFSLTEDGTVTGMAIDDNRIPMLFLPGGFSFGEVSSTTPGIPLSGTVEKNTDGSITEHVISSDIAFKFDYIPKDRYIEVHGDIQDMRGVDRAIQVQYALPVDATGWQWDDDIRKGRKIKSGTRYENVYKIGDVRTQNTYPFTFVGDGRQGICLAVPMDMPRIYRIGYDTDAGGYLIEYDFGLSNCTDKIGAGHANFTFILYRVDEPEWGFRAAAKKYYELYPGFFVKKNDREGLWVIDHQMNIPDVDDFGFVFTDSHCMPPSERIFNEMHGIYSMEYSEPWGYRTYFDDDPAEPSYKEKIARLDKEIVDGTDPYEYVISRSQMASSVLETCPLDKNGNQYLLPCFWEHFLEWSQSYPMNPDPDIPGLNRFDVSYLEYSMDNGRSSSLHAHNWTPTVVGWHNWHIADDVSRTGSYSAKLDIGGTDDATSSVLCSDLIAASPSTQYVFSAWGRTYQCGGSAFPAVRAAEYAADGTYITQRNLHYWHGTNDWAQKSMAFATTPDTATIRICNNIYGGHGTFWVDDVSLSVAGTANNLVRNSGFESTEYVPQCDGLRLDSLSAHGRSAMLENYRRRQWAYTDHPLVFSYDTRQPVLLGTLSQHEYLAAMQANMSDAGKRLDANMFSYAYSFYGHLIDVPGSEVWELRMDCADASLHRTMSYQKTNRNLLNWDQYGNDPITHTEMETYINDQMFYGMFPGIWYASGKRDDYWADATLYGRDRGLFKRYVPLIKAISSAGWEPIPYATADNRNIKFERYGGIEDGLYYTVGNSGSATESGVVSVDLSKFGFGGGFVEVKELVTDVTSTQEVVVGGVVITVQELHPHETRVYRIRP</sequence>
<evidence type="ECO:0000313" key="1">
    <source>
        <dbReference type="EMBL" id="PXF62146.1"/>
    </source>
</evidence>
<accession>A0AC61L740</accession>
<comment type="caution">
    <text evidence="1">The sequence shown here is derived from an EMBL/GenBank/DDBJ whole genome shotgun (WGS) entry which is preliminary data.</text>
</comment>
<proteinExistence type="predicted"/>
<dbReference type="Proteomes" id="UP000248329">
    <property type="component" value="Unassembled WGS sequence"/>
</dbReference>
<dbReference type="EMBL" id="PQXF01000001">
    <property type="protein sequence ID" value="PXF62146.1"/>
    <property type="molecule type" value="Genomic_DNA"/>
</dbReference>
<gene>
    <name evidence="1" type="ORF">C4B59_00610</name>
</gene>